<dbReference type="InterPro" id="IPR036397">
    <property type="entry name" value="RNaseH_sf"/>
</dbReference>
<sequence>MEREFSGQQASPPGRQIRGLTDSANVDVETWPTPDEGAIVGDDLQKYLQRKQGVKMNFEGQSAKVIRATCGMGLSHVYRLITERCLEVHPDGLIYGFRGLVPNLRIKPYRRKNPVRVNVFGHGASGAMQTILDLHPDLRKAFEKRILESPKTDELGIAKRPRQSHWKWFLDWLREHQYEIHHEWPFNTKTNGYNTVCRYIDQVLAANPKKAARVIGGPDLEKKLLSGDGVDRPITEVFQRVEMDAHKLDGRFCVMLPQPSGGYTPKIVHRLWVLVILEIVSRAVLGYYLSMRREVSKEDVLRAIKNALSVWHPRKLSFSDVAYREGSGFPSSISPKFLRICWGETSIDGALAEKAKQVKDTLRDVVGSKLIEPSQGFSSRRSKDDRPFIEAFFRHLASGGFHKLTNTTGAKPSGKKGRDPAKVAINSQFQIEYAEELLDVLIANYNVTPHTALGNRSPLQYLEFVTSRGDIELRYADPNSVQSILSFRKQCRVRGGVTEGRRPYVNFEGARYSGGVLAQRHDLVGSYIWVVNHLEEDARVAQASTLDGRSLGILRAAPPWHKLPHSLRVRRAIKSCVQQRMFSVASGVDAIEVFLDYCEQQKDRKLPIHPAYLEARHILIHEAELKTGQSMLDVALERHESENKSLESKSSGGKDKDPKEHDQDQSPRPLPARRLAASS</sequence>
<feature type="region of interest" description="Disordered" evidence="1">
    <location>
        <begin position="637"/>
        <end position="679"/>
    </location>
</feature>
<name>A0A1J5Q6F4_9ZZZZ</name>
<dbReference type="AlphaFoldDB" id="A0A1J5Q6F4"/>
<feature type="compositionally biased region" description="Polar residues" evidence="1">
    <location>
        <begin position="1"/>
        <end position="11"/>
    </location>
</feature>
<evidence type="ECO:0000313" key="2">
    <source>
        <dbReference type="EMBL" id="OIQ79246.1"/>
    </source>
</evidence>
<accession>A0A1J5Q6F4</accession>
<organism evidence="2">
    <name type="scientific">mine drainage metagenome</name>
    <dbReference type="NCBI Taxonomy" id="410659"/>
    <lineage>
        <taxon>unclassified sequences</taxon>
        <taxon>metagenomes</taxon>
        <taxon>ecological metagenomes</taxon>
    </lineage>
</organism>
<comment type="caution">
    <text evidence="2">The sequence shown here is derived from an EMBL/GenBank/DDBJ whole genome shotgun (WGS) entry which is preliminary data.</text>
</comment>
<evidence type="ECO:0000256" key="1">
    <source>
        <dbReference type="SAM" id="MobiDB-lite"/>
    </source>
</evidence>
<dbReference type="Gene3D" id="3.30.420.10">
    <property type="entry name" value="Ribonuclease H-like superfamily/Ribonuclease H"/>
    <property type="match status" value="1"/>
</dbReference>
<evidence type="ECO:0008006" key="3">
    <source>
        <dbReference type="Google" id="ProtNLM"/>
    </source>
</evidence>
<feature type="region of interest" description="Disordered" evidence="1">
    <location>
        <begin position="1"/>
        <end position="23"/>
    </location>
</feature>
<gene>
    <name evidence="2" type="ORF">GALL_390150</name>
</gene>
<feature type="compositionally biased region" description="Basic and acidic residues" evidence="1">
    <location>
        <begin position="637"/>
        <end position="665"/>
    </location>
</feature>
<protein>
    <recommendedName>
        <fullName evidence="3">Integrase catalytic domain-containing protein</fullName>
    </recommendedName>
</protein>
<dbReference type="EMBL" id="MLJW01001248">
    <property type="protein sequence ID" value="OIQ79246.1"/>
    <property type="molecule type" value="Genomic_DNA"/>
</dbReference>
<reference evidence="2" key="1">
    <citation type="submission" date="2016-10" db="EMBL/GenBank/DDBJ databases">
        <title>Sequence of Gallionella enrichment culture.</title>
        <authorList>
            <person name="Poehlein A."/>
            <person name="Muehling M."/>
            <person name="Daniel R."/>
        </authorList>
    </citation>
    <scope>NUCLEOTIDE SEQUENCE</scope>
</reference>
<dbReference type="GO" id="GO:0003676">
    <property type="term" value="F:nucleic acid binding"/>
    <property type="evidence" value="ECO:0007669"/>
    <property type="project" value="InterPro"/>
</dbReference>
<proteinExistence type="predicted"/>